<reference evidence="1 2" key="1">
    <citation type="submission" date="2018-05" db="EMBL/GenBank/DDBJ databases">
        <title>Evolution of small genomes with special reference to Mycobacterium leprae.</title>
        <authorList>
            <person name="Mohanty P.S."/>
            <person name="Bansal A.K."/>
            <person name="Gupta U.D."/>
            <person name="Naaz F."/>
            <person name="Dwivedi V.D."/>
            <person name="Singh H."/>
            <person name="Gupta G."/>
            <person name="Sharma S."/>
            <person name="Arora M."/>
        </authorList>
    </citation>
    <scope>NUCLEOTIDE SEQUENCE [LARGE SCALE GENOMIC DNA]</scope>
    <source>
        <strain evidence="1 2">MRHRU-235-G</strain>
    </source>
</reference>
<name>A0AAD0P9J3_MYCLR</name>
<evidence type="ECO:0000313" key="1">
    <source>
        <dbReference type="EMBL" id="AWV48608.1"/>
    </source>
</evidence>
<dbReference type="EMBL" id="CP029543">
    <property type="protein sequence ID" value="AWV48608.1"/>
    <property type="molecule type" value="Genomic_DNA"/>
</dbReference>
<sequence length="62" mass="7099">MRRAASRLSDTRTLDVSTLWLVNFDDAELGWHYDLLMSPLAWDLVHIGQQEKLWLLGGGDSK</sequence>
<gene>
    <name evidence="1" type="ORF">DIJ64_12710</name>
</gene>
<evidence type="ECO:0000313" key="2">
    <source>
        <dbReference type="Proteomes" id="UP000249682"/>
    </source>
</evidence>
<proteinExistence type="predicted"/>
<protein>
    <submittedName>
        <fullName evidence="1">Uncharacterized protein</fullName>
    </submittedName>
</protein>
<accession>A0AAD0P9J3</accession>
<dbReference type="AlphaFoldDB" id="A0AAD0P9J3"/>
<organism evidence="1 2">
    <name type="scientific">Mycobacterium leprae</name>
    <dbReference type="NCBI Taxonomy" id="1769"/>
    <lineage>
        <taxon>Bacteria</taxon>
        <taxon>Bacillati</taxon>
        <taxon>Actinomycetota</taxon>
        <taxon>Actinomycetes</taxon>
        <taxon>Mycobacteriales</taxon>
        <taxon>Mycobacteriaceae</taxon>
        <taxon>Mycobacterium</taxon>
    </lineage>
</organism>
<dbReference type="Proteomes" id="UP000249682">
    <property type="component" value="Chromosome"/>
</dbReference>